<reference evidence="10 11" key="1">
    <citation type="submission" date="2018-06" db="EMBL/GenBank/DDBJ databases">
        <title>Genomic Encyclopedia of Type Strains, Phase III (KMG-III): the genomes of soil and plant-associated and newly described type strains.</title>
        <authorList>
            <person name="Whitman W."/>
        </authorList>
    </citation>
    <scope>NUCLEOTIDE SEQUENCE [LARGE SCALE GENOMIC DNA]</scope>
    <source>
        <strain evidence="10 11">CECT 7732</strain>
    </source>
</reference>
<name>A0A366D4T5_9GAMM</name>
<dbReference type="EC" id="6.3.4.19" evidence="8"/>
<dbReference type="SMART" id="SM00977">
    <property type="entry name" value="TilS_C"/>
    <property type="match status" value="1"/>
</dbReference>
<dbReference type="InterPro" id="IPR012795">
    <property type="entry name" value="tRNA_Ile_lys_synt_N"/>
</dbReference>
<evidence type="ECO:0000313" key="11">
    <source>
        <dbReference type="Proteomes" id="UP000252086"/>
    </source>
</evidence>
<comment type="domain">
    <text evidence="8">The N-terminal region contains the highly conserved SGGXDS motif, predicted to be a P-loop motif involved in ATP binding.</text>
</comment>
<evidence type="ECO:0000256" key="6">
    <source>
        <dbReference type="ARBA" id="ARBA00022840"/>
    </source>
</evidence>
<evidence type="ECO:0000256" key="8">
    <source>
        <dbReference type="HAMAP-Rule" id="MF_01161"/>
    </source>
</evidence>
<dbReference type="InterPro" id="IPR011063">
    <property type="entry name" value="TilS/TtcA_N"/>
</dbReference>
<dbReference type="Pfam" id="PF01171">
    <property type="entry name" value="ATP_bind_3"/>
    <property type="match status" value="1"/>
</dbReference>
<keyword evidence="11" id="KW-1185">Reference proteome</keyword>
<comment type="catalytic activity">
    <reaction evidence="7 8">
        <text>cytidine(34) in tRNA(Ile2) + L-lysine + ATP = lysidine(34) in tRNA(Ile2) + AMP + diphosphate + H(+)</text>
        <dbReference type="Rhea" id="RHEA:43744"/>
        <dbReference type="Rhea" id="RHEA-COMP:10625"/>
        <dbReference type="Rhea" id="RHEA-COMP:10670"/>
        <dbReference type="ChEBI" id="CHEBI:15378"/>
        <dbReference type="ChEBI" id="CHEBI:30616"/>
        <dbReference type="ChEBI" id="CHEBI:32551"/>
        <dbReference type="ChEBI" id="CHEBI:33019"/>
        <dbReference type="ChEBI" id="CHEBI:82748"/>
        <dbReference type="ChEBI" id="CHEBI:83665"/>
        <dbReference type="ChEBI" id="CHEBI:456215"/>
        <dbReference type="EC" id="6.3.4.19"/>
    </reaction>
</comment>
<organism evidence="10 11">
    <name type="scientific">Marinomonas aquiplantarum</name>
    <dbReference type="NCBI Taxonomy" id="491951"/>
    <lineage>
        <taxon>Bacteria</taxon>
        <taxon>Pseudomonadati</taxon>
        <taxon>Pseudomonadota</taxon>
        <taxon>Gammaproteobacteria</taxon>
        <taxon>Oceanospirillales</taxon>
        <taxon>Oceanospirillaceae</taxon>
        <taxon>Marinomonas</taxon>
    </lineage>
</organism>
<dbReference type="InterPro" id="IPR012094">
    <property type="entry name" value="tRNA_Ile_lys_synt"/>
</dbReference>
<feature type="binding site" evidence="8">
    <location>
        <begin position="37"/>
        <end position="42"/>
    </location>
    <ligand>
        <name>ATP</name>
        <dbReference type="ChEBI" id="CHEBI:30616"/>
    </ligand>
</feature>
<dbReference type="CDD" id="cd01992">
    <property type="entry name" value="TilS_N"/>
    <property type="match status" value="1"/>
</dbReference>
<evidence type="ECO:0000259" key="9">
    <source>
        <dbReference type="SMART" id="SM00977"/>
    </source>
</evidence>
<accession>A0A366D4T5</accession>
<dbReference type="RefSeq" id="WP_113873670.1">
    <property type="nucleotide sequence ID" value="NZ_QNRF01000002.1"/>
</dbReference>
<dbReference type="OrthoDB" id="9807403at2"/>
<comment type="subcellular location">
    <subcellularLocation>
        <location evidence="1 8">Cytoplasm</location>
    </subcellularLocation>
</comment>
<protein>
    <recommendedName>
        <fullName evidence="8">tRNA(Ile)-lysidine synthase</fullName>
        <ecNumber evidence="8">6.3.4.19</ecNumber>
    </recommendedName>
    <alternativeName>
        <fullName evidence="8">tRNA(Ile)-2-lysyl-cytidine synthase</fullName>
    </alternativeName>
    <alternativeName>
        <fullName evidence="8">tRNA(Ile)-lysidine synthetase</fullName>
    </alternativeName>
</protein>
<dbReference type="InterPro" id="IPR014729">
    <property type="entry name" value="Rossmann-like_a/b/a_fold"/>
</dbReference>
<evidence type="ECO:0000256" key="1">
    <source>
        <dbReference type="ARBA" id="ARBA00004496"/>
    </source>
</evidence>
<dbReference type="HAMAP" id="MF_01161">
    <property type="entry name" value="tRNA_Ile_lys_synt"/>
    <property type="match status" value="1"/>
</dbReference>
<dbReference type="SUPFAM" id="SSF52402">
    <property type="entry name" value="Adenine nucleotide alpha hydrolases-like"/>
    <property type="match status" value="1"/>
</dbReference>
<comment type="similarity">
    <text evidence="8">Belongs to the tRNA(Ile)-lysidine synthase family.</text>
</comment>
<evidence type="ECO:0000256" key="3">
    <source>
        <dbReference type="ARBA" id="ARBA00022598"/>
    </source>
</evidence>
<dbReference type="NCBIfam" id="TIGR02433">
    <property type="entry name" value="lysidine_TilS_C"/>
    <property type="match status" value="1"/>
</dbReference>
<dbReference type="PANTHER" id="PTHR43033:SF1">
    <property type="entry name" value="TRNA(ILE)-LYSIDINE SYNTHASE-RELATED"/>
    <property type="match status" value="1"/>
</dbReference>
<dbReference type="GO" id="GO:0005737">
    <property type="term" value="C:cytoplasm"/>
    <property type="evidence" value="ECO:0007669"/>
    <property type="project" value="UniProtKB-SubCell"/>
</dbReference>
<dbReference type="AlphaFoldDB" id="A0A366D4T5"/>
<proteinExistence type="inferred from homology"/>
<keyword evidence="5 8" id="KW-0547">Nucleotide-binding</keyword>
<dbReference type="SUPFAM" id="SSF56037">
    <property type="entry name" value="PheT/TilS domain"/>
    <property type="match status" value="1"/>
</dbReference>
<evidence type="ECO:0000256" key="4">
    <source>
        <dbReference type="ARBA" id="ARBA00022694"/>
    </source>
</evidence>
<evidence type="ECO:0000313" key="10">
    <source>
        <dbReference type="EMBL" id="RBO85061.1"/>
    </source>
</evidence>
<keyword evidence="6 8" id="KW-0067">ATP-binding</keyword>
<comment type="caution">
    <text evidence="10">The sequence shown here is derived from an EMBL/GenBank/DDBJ whole genome shotgun (WGS) entry which is preliminary data.</text>
</comment>
<dbReference type="NCBIfam" id="TIGR02432">
    <property type="entry name" value="lysidine_TilS_N"/>
    <property type="match status" value="1"/>
</dbReference>
<dbReference type="Gene3D" id="1.20.59.20">
    <property type="match status" value="1"/>
</dbReference>
<evidence type="ECO:0000256" key="7">
    <source>
        <dbReference type="ARBA" id="ARBA00048539"/>
    </source>
</evidence>
<dbReference type="InterPro" id="IPR012796">
    <property type="entry name" value="Lysidine-tRNA-synth_C"/>
</dbReference>
<keyword evidence="4 8" id="KW-0819">tRNA processing</keyword>
<dbReference type="Proteomes" id="UP000252086">
    <property type="component" value="Unassembled WGS sequence"/>
</dbReference>
<dbReference type="GO" id="GO:0032267">
    <property type="term" value="F:tRNA(Ile)-lysidine synthase activity"/>
    <property type="evidence" value="ECO:0007669"/>
    <property type="project" value="UniProtKB-EC"/>
</dbReference>
<evidence type="ECO:0000256" key="2">
    <source>
        <dbReference type="ARBA" id="ARBA00022490"/>
    </source>
</evidence>
<dbReference type="GO" id="GO:0005524">
    <property type="term" value="F:ATP binding"/>
    <property type="evidence" value="ECO:0007669"/>
    <property type="project" value="UniProtKB-UniRule"/>
</dbReference>
<keyword evidence="3 8" id="KW-0436">Ligase</keyword>
<dbReference type="Gene3D" id="3.40.50.620">
    <property type="entry name" value="HUPs"/>
    <property type="match status" value="1"/>
</dbReference>
<gene>
    <name evidence="8" type="primary">tilS</name>
    <name evidence="10" type="ORF">DFP76_102463</name>
</gene>
<dbReference type="SUPFAM" id="SSF82829">
    <property type="entry name" value="MesJ substrate recognition domain-like"/>
    <property type="match status" value="1"/>
</dbReference>
<dbReference type="Pfam" id="PF11734">
    <property type="entry name" value="TilS_C"/>
    <property type="match status" value="1"/>
</dbReference>
<comment type="function">
    <text evidence="8">Ligates lysine onto the cytidine present at position 34 of the AUA codon-specific tRNA(Ile) that contains the anticodon CAU, in an ATP-dependent manner. Cytidine is converted to lysidine, thus changing the amino acid specificity of the tRNA from methionine to isoleucine.</text>
</comment>
<dbReference type="PANTHER" id="PTHR43033">
    <property type="entry name" value="TRNA(ILE)-LYSIDINE SYNTHASE-RELATED"/>
    <property type="match status" value="1"/>
</dbReference>
<dbReference type="GO" id="GO:0006400">
    <property type="term" value="P:tRNA modification"/>
    <property type="evidence" value="ECO:0007669"/>
    <property type="project" value="UniProtKB-UniRule"/>
</dbReference>
<sequence>MSYQPHPPFTLTTELEFNPIWLASLFTQANRVWVAYSGGVDSHVLLHALVSQITPEQRAKVAVIHVHHGLSPNADAWLDHCEQVCQALNVTFYAHKVDLKVQASVEDAARQARYQVFEDRLVADDVLLLAHHQGDQAETVMFRLARGTGTKGLAGMPAVRPLGDQGACLVRPLLSITKTQIEDYAQQYGLHWVEDESNQDERFSRNFLRQNVIPLMKTHFPNMEQSVSNMAQRVADDYEMLASLSAQHLSTVSNTHGGLDLNWLYQQPMPQRRFWLRQFVEQKGRSLTQAQCDSVLNMFAGVEDKQPEFVFADGRLMRHQNTLYVLPNELPVEYGALVIGQVKTRGFDQLQLIQGDGVELRARPLGAKLLMQNGQTRSLKKWLNDQQIPVWWREHLPYLFIQDELVAIANLWRHPDYGQLQFEWRPSKVLPFPNHH</sequence>
<evidence type="ECO:0000256" key="5">
    <source>
        <dbReference type="ARBA" id="ARBA00022741"/>
    </source>
</evidence>
<dbReference type="EMBL" id="QNRF01000002">
    <property type="protein sequence ID" value="RBO85061.1"/>
    <property type="molecule type" value="Genomic_DNA"/>
</dbReference>
<keyword evidence="2 8" id="KW-0963">Cytoplasm</keyword>
<feature type="domain" description="Lysidine-tRNA(Ile) synthetase C-terminal" evidence="9">
    <location>
        <begin position="358"/>
        <end position="424"/>
    </location>
</feature>